<reference evidence="2" key="1">
    <citation type="submission" date="2024-05" db="EMBL/GenBank/DDBJ databases">
        <title>Pontimicrobium maritimus sp. nov., isolated form sea water.</title>
        <authorList>
            <person name="Muhammad N."/>
            <person name="Vuong T.Q."/>
            <person name="Han H.L."/>
            <person name="Kim S.-G."/>
        </authorList>
    </citation>
    <scope>NUCLEOTIDE SEQUENCE</scope>
    <source>
        <strain evidence="2">SW4</strain>
    </source>
</reference>
<dbReference type="InterPro" id="IPR036866">
    <property type="entry name" value="RibonucZ/Hydroxyglut_hydro"/>
</dbReference>
<dbReference type="RefSeq" id="WP_347922928.1">
    <property type="nucleotide sequence ID" value="NZ_CP157199.1"/>
</dbReference>
<evidence type="ECO:0000259" key="1">
    <source>
        <dbReference type="Pfam" id="PF12706"/>
    </source>
</evidence>
<dbReference type="PANTHER" id="PTHR43546:SF3">
    <property type="entry name" value="UPF0173 METAL-DEPENDENT HYDROLASE MJ1163"/>
    <property type="match status" value="1"/>
</dbReference>
<dbReference type="EMBL" id="CP157199">
    <property type="protein sequence ID" value="XBG60698.1"/>
    <property type="molecule type" value="Genomic_DNA"/>
</dbReference>
<dbReference type="InterPro" id="IPR001279">
    <property type="entry name" value="Metallo-B-lactamas"/>
</dbReference>
<organism evidence="2">
    <name type="scientific">Pontimicrobium sp. SW4</name>
    <dbReference type="NCBI Taxonomy" id="3153519"/>
    <lineage>
        <taxon>Bacteria</taxon>
        <taxon>Pseudomonadati</taxon>
        <taxon>Bacteroidota</taxon>
        <taxon>Flavobacteriia</taxon>
        <taxon>Flavobacteriales</taxon>
        <taxon>Flavobacteriaceae</taxon>
        <taxon>Pontimicrobium</taxon>
    </lineage>
</organism>
<accession>A0AAU7BRE2</accession>
<feature type="domain" description="Metallo-beta-lactamase" evidence="1">
    <location>
        <begin position="43"/>
        <end position="218"/>
    </location>
</feature>
<evidence type="ECO:0000313" key="2">
    <source>
        <dbReference type="EMBL" id="XBG60698.1"/>
    </source>
</evidence>
<dbReference type="PANTHER" id="PTHR43546">
    <property type="entry name" value="UPF0173 METAL-DEPENDENT HYDROLASE MJ1163-RELATED"/>
    <property type="match status" value="1"/>
</dbReference>
<dbReference type="AlphaFoldDB" id="A0AAU7BRE2"/>
<proteinExistence type="predicted"/>
<dbReference type="Pfam" id="PF12706">
    <property type="entry name" value="Lactamase_B_2"/>
    <property type="match status" value="1"/>
</dbReference>
<protein>
    <submittedName>
        <fullName evidence="2">MBL fold metallo-hydrolase</fullName>
    </submittedName>
</protein>
<dbReference type="InterPro" id="IPR050114">
    <property type="entry name" value="UPF0173_UPF0282_UlaG_hydrolase"/>
</dbReference>
<sequence length="271" mass="30741">MKNYIIAAILGVFLLQSNCIIAQKVKIQYLANEGVLVKYENTEILIDAIFDKEFDYLDVLPDNQLEKLKKAEAPYSNVDIVLSTHLHGDHFNAQLVGHHLKYNTKARFLGPNETANQLKENFDAFQTISSQVTSETPNFFESKTLTLNNVKIKVLRFEHAGDSPWKEAENVAYLITIGGKKILHLGDSNVEIKRLKAFNLGNENIDVVILPYWLLGPSQKENIIVKYINPKQLFVAHIPLKAYSKAQDNITSMGYTNAVPFIEQFKTFVID</sequence>
<name>A0AAU7BRE2_9FLAO</name>
<dbReference type="Gene3D" id="3.60.15.10">
    <property type="entry name" value="Ribonuclease Z/Hydroxyacylglutathione hydrolase-like"/>
    <property type="match status" value="1"/>
</dbReference>
<gene>
    <name evidence="2" type="ORF">ABGB03_12600</name>
</gene>
<dbReference type="SUPFAM" id="SSF56281">
    <property type="entry name" value="Metallo-hydrolase/oxidoreductase"/>
    <property type="match status" value="1"/>
</dbReference>